<keyword evidence="4" id="KW-1185">Reference proteome</keyword>
<proteinExistence type="predicted"/>
<gene>
    <name evidence="3" type="primary">slc38a6</name>
    <name evidence="3" type="ORF">SNAT2548_LOCUS26838</name>
</gene>
<feature type="region of interest" description="Disordered" evidence="1">
    <location>
        <begin position="206"/>
        <end position="225"/>
    </location>
</feature>
<feature type="transmembrane region" description="Helical" evidence="2">
    <location>
        <begin position="708"/>
        <end position="734"/>
    </location>
</feature>
<feature type="transmembrane region" description="Helical" evidence="2">
    <location>
        <begin position="824"/>
        <end position="847"/>
    </location>
</feature>
<feature type="transmembrane region" description="Helical" evidence="2">
    <location>
        <begin position="984"/>
        <end position="1005"/>
    </location>
</feature>
<feature type="transmembrane region" description="Helical" evidence="2">
    <location>
        <begin position="1054"/>
        <end position="1075"/>
    </location>
</feature>
<dbReference type="OrthoDB" id="433813at2759"/>
<name>A0A812SK91_9DINO</name>
<keyword evidence="2" id="KW-0812">Transmembrane</keyword>
<protein>
    <submittedName>
        <fullName evidence="3">Slc38a6 protein</fullName>
    </submittedName>
</protein>
<evidence type="ECO:0000256" key="1">
    <source>
        <dbReference type="SAM" id="MobiDB-lite"/>
    </source>
</evidence>
<feature type="transmembrane region" description="Helical" evidence="2">
    <location>
        <begin position="1011"/>
        <end position="1034"/>
    </location>
</feature>
<keyword evidence="2" id="KW-0472">Membrane</keyword>
<dbReference type="Proteomes" id="UP000604046">
    <property type="component" value="Unassembled WGS sequence"/>
</dbReference>
<dbReference type="EMBL" id="CAJNDS010002445">
    <property type="protein sequence ID" value="CAE7477816.1"/>
    <property type="molecule type" value="Genomic_DNA"/>
</dbReference>
<feature type="transmembrane region" description="Helical" evidence="2">
    <location>
        <begin position="867"/>
        <end position="892"/>
    </location>
</feature>
<sequence>MLTQEWVVHVAISQTVADSSNGVALQCWQHVLRACKEGSKEKVVSALSHGRTPNEQLQLLQSVSQLARRGQIKAEVAEPIVEVMQFLLNLALLLWAHLAAAEREAASKILAAALEALTLCLPSSPQHSMRVLDWADDFLEQVAASAGELERGTASLPWLQLLFSVVVRARLQQSEEFRKADPQLLTMQRSDVFDLWHGPLLQRFRDLAGDPGQPQPKPELGPVNLRGTSATSVTSAWLRLAGLGTDPEARGLCRYSLQAVEALRLQLPPRSPSSALLCLRQLQLHHRILLEALKTPLAQPFTQNASWHFAHVTAFARLTLAQSSEPDFVAALSKNGASRRTPLVAVRVQLERCIERIQVQSQAADALVDVGRLRLLQAQAAQQEALVDEGKGDHQEPRVFLEAALQAWEEALALGPSVASRTPAVVAQALRAAEPLAAGGPPPPWVLLLRDASDAAHLLESMDLDALAFRSLVLCLACLVRRHGSAALAWSRPSVQEASPCSQACTVLLYRMAGAMGRLASGPSEDLEAREAAVSWWQVAEAAREHLPDAQGSHVVALQRLIAVSALPEQSTEMWSAGRSWLDVLASARGAVASVAREDAGALPQQWLHVIEALWALTSSTMHWQDRRCQCPGGSAVAAQCAALTSLMLLLRGQGKATGRSVHLVRGCGRQWENRGVDEYHLSRCVSMIDVFLSYDWGTRRWLKTATLLVHFNSVPAAVASLLTCMLVCLLVCLRLLDGWLPGTLAVHGTYWLVFVFWQDLRGLCKKNMVFLDRLCIAQHDSELKKHGIMSLGGFLSKSRELLVLWSEEKEADIDFAPASMGPLLLYFSVFETLLVASFHILVARYVESVLQKQRIYLKNEEDKNSLWNFTIAMLVICAPAFLVIAPIVLYLGTMQMKALLQLRKQVDEFKIRESQCSCCQMDHCHPDTGEELLCDRMLVFETLKRWYPLEISSEACLDRFDEAVHRELGGYVRNRLGAGAPPLRHVVAITVHPLLGFLCMYVYLAVNAHLFPWSALGWMIGWFQAPPMVYLALWEFLQTWRMGVRFGDRCPLWLVLLLGEAAGISFNVAIWLQYNAFKYTFGHDVNWPVLGSLAFMWITFILPYMCEYSPKLLGRVGPRWGTPGQAGSSKLRPAAPDAAEEPWLRWPAFRSGLLQLRVVSQASYLYRWLGEPDLAEACSQCGLQLISQRLCGDTRWKLRFLCDRARSAMAESPRLGEMARCKDTKAGHEAETLLEEIDLLWNERTGAGEATPPWELLELWAEAGQGGQGEPGFPVLARSWKLRLKAAALHRRTSPASWSAHLRGLLAWMRERPLPLGHLLLMVAQAFFEDAMGSDQQEPCGDDPSAPELLAALQACARDIARSERRPALQPHQEQAVLAAAEDGSSSSAKLVAVLHLAAGAVRDALAAGDSAALRSSAQLLLRAAEACKSRADASRSEEVRGRDHDRSRSRSRSRSPCRISSEGSSCRWTREYWSLCKQVVPLCSAVSLLFLTELRSMQRVVDGLGDARMMQHFFSQPHLDLKPATSSEKLSSGSWLEEVDPGLSLAWLQVDWTVPSLRVTRSLDGGLGLPSHAQLVSQQVKLPHGLLARLQEELRSLHALNGQKIRELWQRADKGTEAVRREFWSSRKRFDAELGRLAEKVEQASVWRVHGLRIDVRVEDGDGW</sequence>
<comment type="caution">
    <text evidence="3">The sequence shown here is derived from an EMBL/GenBank/DDBJ whole genome shotgun (WGS) entry which is preliminary data.</text>
</comment>
<organism evidence="3 4">
    <name type="scientific">Symbiodinium natans</name>
    <dbReference type="NCBI Taxonomy" id="878477"/>
    <lineage>
        <taxon>Eukaryota</taxon>
        <taxon>Sar</taxon>
        <taxon>Alveolata</taxon>
        <taxon>Dinophyceae</taxon>
        <taxon>Suessiales</taxon>
        <taxon>Symbiodiniaceae</taxon>
        <taxon>Symbiodinium</taxon>
    </lineage>
</organism>
<evidence type="ECO:0000313" key="3">
    <source>
        <dbReference type="EMBL" id="CAE7477816.1"/>
    </source>
</evidence>
<feature type="transmembrane region" description="Helical" evidence="2">
    <location>
        <begin position="1087"/>
        <end position="1106"/>
    </location>
</feature>
<feature type="region of interest" description="Disordered" evidence="1">
    <location>
        <begin position="1434"/>
        <end position="1464"/>
    </location>
</feature>
<accession>A0A812SK91</accession>
<feature type="compositionally biased region" description="Basic and acidic residues" evidence="1">
    <location>
        <begin position="1434"/>
        <end position="1450"/>
    </location>
</feature>
<feature type="transmembrane region" description="Helical" evidence="2">
    <location>
        <begin position="740"/>
        <end position="758"/>
    </location>
</feature>
<evidence type="ECO:0000313" key="4">
    <source>
        <dbReference type="Proteomes" id="UP000604046"/>
    </source>
</evidence>
<keyword evidence="2" id="KW-1133">Transmembrane helix</keyword>
<evidence type="ECO:0000256" key="2">
    <source>
        <dbReference type="SAM" id="Phobius"/>
    </source>
</evidence>
<reference evidence="3" key="1">
    <citation type="submission" date="2021-02" db="EMBL/GenBank/DDBJ databases">
        <authorList>
            <person name="Dougan E. K."/>
            <person name="Rhodes N."/>
            <person name="Thang M."/>
            <person name="Chan C."/>
        </authorList>
    </citation>
    <scope>NUCLEOTIDE SEQUENCE</scope>
</reference>